<dbReference type="AlphaFoldDB" id="A0A016V1M1"/>
<name>A0A016V1M1_9BILA</name>
<evidence type="ECO:0000313" key="2">
    <source>
        <dbReference type="EMBL" id="EYC21365.1"/>
    </source>
</evidence>
<organism evidence="2 3">
    <name type="scientific">Ancylostoma ceylanicum</name>
    <dbReference type="NCBI Taxonomy" id="53326"/>
    <lineage>
        <taxon>Eukaryota</taxon>
        <taxon>Metazoa</taxon>
        <taxon>Ecdysozoa</taxon>
        <taxon>Nematoda</taxon>
        <taxon>Chromadorea</taxon>
        <taxon>Rhabditida</taxon>
        <taxon>Rhabditina</taxon>
        <taxon>Rhabditomorpha</taxon>
        <taxon>Strongyloidea</taxon>
        <taxon>Ancylostomatidae</taxon>
        <taxon>Ancylostomatinae</taxon>
        <taxon>Ancylostoma</taxon>
    </lineage>
</organism>
<feature type="chain" id="PRO_5001490060" description="Apple domain-containing protein" evidence="1">
    <location>
        <begin position="19"/>
        <end position="101"/>
    </location>
</feature>
<sequence>MYNLQASLLLAFLATAQGQCSLTPIEGRTEGFSLLKIFYGIKLIHCIRNCYDDDKCAGFFHDGSQCQLLRENPSGNFSSKDDAGYMLRRVAEPSCKKTVKI</sequence>
<keyword evidence="3" id="KW-1185">Reference proteome</keyword>
<dbReference type="EMBL" id="JARK01001355">
    <property type="protein sequence ID" value="EYC21365.1"/>
    <property type="molecule type" value="Genomic_DNA"/>
</dbReference>
<gene>
    <name evidence="2" type="primary">Acey_s0019.g3775</name>
    <name evidence="2" type="ORF">Y032_0019g3775</name>
</gene>
<feature type="signal peptide" evidence="1">
    <location>
        <begin position="1"/>
        <end position="18"/>
    </location>
</feature>
<protein>
    <recommendedName>
        <fullName evidence="4">Apple domain-containing protein</fullName>
    </recommendedName>
</protein>
<dbReference type="Proteomes" id="UP000024635">
    <property type="component" value="Unassembled WGS sequence"/>
</dbReference>
<comment type="caution">
    <text evidence="2">The sequence shown here is derived from an EMBL/GenBank/DDBJ whole genome shotgun (WGS) entry which is preliminary data.</text>
</comment>
<proteinExistence type="predicted"/>
<evidence type="ECO:0000313" key="3">
    <source>
        <dbReference type="Proteomes" id="UP000024635"/>
    </source>
</evidence>
<reference evidence="3" key="1">
    <citation type="journal article" date="2015" name="Nat. Genet.">
        <title>The genome and transcriptome of the zoonotic hookworm Ancylostoma ceylanicum identify infection-specific gene families.</title>
        <authorList>
            <person name="Schwarz E.M."/>
            <person name="Hu Y."/>
            <person name="Antoshechkin I."/>
            <person name="Miller M.M."/>
            <person name="Sternberg P.W."/>
            <person name="Aroian R.V."/>
        </authorList>
    </citation>
    <scope>NUCLEOTIDE SEQUENCE</scope>
    <source>
        <strain evidence="3">HY135</strain>
    </source>
</reference>
<evidence type="ECO:0000256" key="1">
    <source>
        <dbReference type="SAM" id="SignalP"/>
    </source>
</evidence>
<accession>A0A016V1M1</accession>
<evidence type="ECO:0008006" key="4">
    <source>
        <dbReference type="Google" id="ProtNLM"/>
    </source>
</evidence>
<keyword evidence="1" id="KW-0732">Signal</keyword>